<dbReference type="Gene3D" id="3.90.10.10">
    <property type="entry name" value="Cytochrome C3"/>
    <property type="match status" value="1"/>
</dbReference>
<dbReference type="Proteomes" id="UP001195903">
    <property type="component" value="Unassembled WGS sequence"/>
</dbReference>
<dbReference type="RefSeq" id="WP_214507040.1">
    <property type="nucleotide sequence ID" value="NZ_JAHEPS010000003.1"/>
</dbReference>
<dbReference type="EMBL" id="JAHEPS010000003">
    <property type="protein sequence ID" value="MBT1444843.1"/>
    <property type="molecule type" value="Genomic_DNA"/>
</dbReference>
<evidence type="ECO:0000256" key="1">
    <source>
        <dbReference type="SAM" id="SignalP"/>
    </source>
</evidence>
<reference evidence="2 3" key="1">
    <citation type="submission" date="2021-05" db="EMBL/GenBank/DDBJ databases">
        <title>Shewanella sp. JM162201.</title>
        <authorList>
            <person name="Xu S."/>
            <person name="Li A."/>
        </authorList>
    </citation>
    <scope>NUCLEOTIDE SEQUENCE [LARGE SCALE GENOMIC DNA]</scope>
    <source>
        <strain evidence="2 3">JM162201</strain>
    </source>
</reference>
<dbReference type="PROSITE" id="PS51257">
    <property type="entry name" value="PROKAR_LIPOPROTEIN"/>
    <property type="match status" value="1"/>
</dbReference>
<evidence type="ECO:0000313" key="3">
    <source>
        <dbReference type="Proteomes" id="UP001195903"/>
    </source>
</evidence>
<evidence type="ECO:0008006" key="4">
    <source>
        <dbReference type="Google" id="ProtNLM"/>
    </source>
</evidence>
<gene>
    <name evidence="2" type="ORF">KJI95_09945</name>
</gene>
<organism evidence="2 3">
    <name type="scientific">Shewanella jiangmenensis</name>
    <dbReference type="NCBI Taxonomy" id="2837387"/>
    <lineage>
        <taxon>Bacteria</taxon>
        <taxon>Pseudomonadati</taxon>
        <taxon>Pseudomonadota</taxon>
        <taxon>Gammaproteobacteria</taxon>
        <taxon>Alteromonadales</taxon>
        <taxon>Shewanellaceae</taxon>
        <taxon>Shewanella</taxon>
    </lineage>
</organism>
<feature type="signal peptide" evidence="1">
    <location>
        <begin position="1"/>
        <end position="22"/>
    </location>
</feature>
<comment type="caution">
    <text evidence="2">The sequence shown here is derived from an EMBL/GenBank/DDBJ whole genome shotgun (WGS) entry which is preliminary data.</text>
</comment>
<dbReference type="SUPFAM" id="SSF48695">
    <property type="entry name" value="Multiheme cytochromes"/>
    <property type="match status" value="1"/>
</dbReference>
<keyword evidence="1" id="KW-0732">Signal</keyword>
<sequence length="102" mass="11095">MKHIINPIGCALLLLACSKGFAIDGCEGCHDDKWQSTPAHVWIDSKEHIDAVACVDCHRWKDGMDLPPELPSQALLERDCGACHPSPENLAQKMGMAQTGTN</sequence>
<protein>
    <recommendedName>
        <fullName evidence="4">Cytochrome c7-like domain-containing protein</fullName>
    </recommendedName>
</protein>
<proteinExistence type="predicted"/>
<dbReference type="InterPro" id="IPR036280">
    <property type="entry name" value="Multihaem_cyt_sf"/>
</dbReference>
<accession>A0ABS5V330</accession>
<keyword evidence="3" id="KW-1185">Reference proteome</keyword>
<name>A0ABS5V330_9GAMM</name>
<feature type="chain" id="PRO_5047133494" description="Cytochrome c7-like domain-containing protein" evidence="1">
    <location>
        <begin position="23"/>
        <end position="102"/>
    </location>
</feature>
<evidence type="ECO:0000313" key="2">
    <source>
        <dbReference type="EMBL" id="MBT1444843.1"/>
    </source>
</evidence>